<evidence type="ECO:0000256" key="16">
    <source>
        <dbReference type="PROSITE-ProRule" id="PRU00433"/>
    </source>
</evidence>
<dbReference type="SUPFAM" id="SSF81464">
    <property type="entry name" value="Cytochrome c oxidase subunit II-like, transmembrane region"/>
    <property type="match status" value="1"/>
</dbReference>
<dbReference type="GO" id="GO:0004129">
    <property type="term" value="F:cytochrome-c oxidase activity"/>
    <property type="evidence" value="ECO:0007669"/>
    <property type="project" value="UniProtKB-EC"/>
</dbReference>
<keyword evidence="5 17" id="KW-0679">Respiratory chain</keyword>
<keyword evidence="11 16" id="KW-0408">Iron</keyword>
<feature type="transmembrane region" description="Helical" evidence="19">
    <location>
        <begin position="63"/>
        <end position="85"/>
    </location>
</feature>
<keyword evidence="7 16" id="KW-0479">Metal-binding</keyword>
<evidence type="ECO:0000256" key="7">
    <source>
        <dbReference type="ARBA" id="ARBA00022723"/>
    </source>
</evidence>
<keyword evidence="6 17" id="KW-0812">Transmembrane</keyword>
<dbReference type="PROSITE" id="PS50857">
    <property type="entry name" value="COX2_CUA"/>
    <property type="match status" value="1"/>
</dbReference>
<dbReference type="InterPro" id="IPR014222">
    <property type="entry name" value="Cyt_c_oxidase_su2"/>
</dbReference>
<evidence type="ECO:0000256" key="14">
    <source>
        <dbReference type="ARBA" id="ARBA00024688"/>
    </source>
</evidence>
<evidence type="ECO:0000256" key="5">
    <source>
        <dbReference type="ARBA" id="ARBA00022660"/>
    </source>
</evidence>
<evidence type="ECO:0000256" key="12">
    <source>
        <dbReference type="ARBA" id="ARBA00023008"/>
    </source>
</evidence>
<keyword evidence="10 19" id="KW-1133">Transmembrane helix</keyword>
<dbReference type="Gene3D" id="1.10.287.90">
    <property type="match status" value="1"/>
</dbReference>
<organism evidence="23 24">
    <name type="scientific">Rhodanobacter fulvus Jip2</name>
    <dbReference type="NCBI Taxonomy" id="1163408"/>
    <lineage>
        <taxon>Bacteria</taxon>
        <taxon>Pseudomonadati</taxon>
        <taxon>Pseudomonadota</taxon>
        <taxon>Gammaproteobacteria</taxon>
        <taxon>Lysobacterales</taxon>
        <taxon>Rhodanobacteraceae</taxon>
        <taxon>Rhodanobacter</taxon>
    </lineage>
</organism>
<evidence type="ECO:0000256" key="10">
    <source>
        <dbReference type="ARBA" id="ARBA00022989"/>
    </source>
</evidence>
<dbReference type="InterPro" id="IPR011759">
    <property type="entry name" value="Cyt_c_oxidase_su2_TM_dom"/>
</dbReference>
<reference evidence="23 24" key="1">
    <citation type="journal article" date="2012" name="J. Bacteriol.">
        <title>Genome sequences for six rhodanobacter strains, isolated from soils and the terrestrial subsurface, with variable denitrification capabilities.</title>
        <authorList>
            <person name="Kostka J.E."/>
            <person name="Green S.J."/>
            <person name="Rishishwar L."/>
            <person name="Prakash O."/>
            <person name="Katz L.S."/>
            <person name="Marino-Ramirez L."/>
            <person name="Jordan I.K."/>
            <person name="Munk C."/>
            <person name="Ivanova N."/>
            <person name="Mikhailova N."/>
            <person name="Watson D.B."/>
            <person name="Brown S.D."/>
            <person name="Palumbo A.V."/>
            <person name="Brooks S.C."/>
        </authorList>
    </citation>
    <scope>NUCLEOTIDE SEQUENCE [LARGE SCALE GENOMIC DNA]</scope>
    <source>
        <strain evidence="24">Jip2T</strain>
    </source>
</reference>
<keyword evidence="4 16" id="KW-0349">Heme</keyword>
<dbReference type="PATRIC" id="fig|1163408.3.peg.1301"/>
<evidence type="ECO:0000313" key="23">
    <source>
        <dbReference type="EMBL" id="EIL90411.1"/>
    </source>
</evidence>
<dbReference type="InterPro" id="IPR009056">
    <property type="entry name" value="Cyt_c-like_dom"/>
</dbReference>
<dbReference type="eggNOG" id="COG2010">
    <property type="taxonomic scope" value="Bacteria"/>
</dbReference>
<evidence type="ECO:0000256" key="19">
    <source>
        <dbReference type="SAM" id="Phobius"/>
    </source>
</evidence>
<dbReference type="PROSITE" id="PS00078">
    <property type="entry name" value="COX2"/>
    <property type="match status" value="1"/>
</dbReference>
<dbReference type="SUPFAM" id="SSF49503">
    <property type="entry name" value="Cupredoxins"/>
    <property type="match status" value="1"/>
</dbReference>
<evidence type="ECO:0000256" key="18">
    <source>
        <dbReference type="RuleBase" id="RU004024"/>
    </source>
</evidence>
<evidence type="ECO:0000256" key="9">
    <source>
        <dbReference type="ARBA" id="ARBA00022982"/>
    </source>
</evidence>
<dbReference type="NCBIfam" id="TIGR02866">
    <property type="entry name" value="CoxB"/>
    <property type="match status" value="1"/>
</dbReference>
<keyword evidence="24" id="KW-1185">Reference proteome</keyword>
<dbReference type="InterPro" id="IPR036909">
    <property type="entry name" value="Cyt_c-like_dom_sf"/>
</dbReference>
<dbReference type="InterPro" id="IPR002429">
    <property type="entry name" value="CcO_II-like_C"/>
</dbReference>
<dbReference type="GO" id="GO:0020037">
    <property type="term" value="F:heme binding"/>
    <property type="evidence" value="ECO:0007669"/>
    <property type="project" value="InterPro"/>
</dbReference>
<evidence type="ECO:0000256" key="2">
    <source>
        <dbReference type="ARBA" id="ARBA00007866"/>
    </source>
</evidence>
<evidence type="ECO:0000256" key="17">
    <source>
        <dbReference type="RuleBase" id="RU000456"/>
    </source>
</evidence>
<dbReference type="InterPro" id="IPR036257">
    <property type="entry name" value="Cyt_c_oxidase_su2_TM_sf"/>
</dbReference>
<dbReference type="Proteomes" id="UP000004210">
    <property type="component" value="Unassembled WGS sequence"/>
</dbReference>
<dbReference type="SUPFAM" id="SSF46626">
    <property type="entry name" value="Cytochrome c"/>
    <property type="match status" value="1"/>
</dbReference>
<evidence type="ECO:0000259" key="20">
    <source>
        <dbReference type="PROSITE" id="PS50857"/>
    </source>
</evidence>
<comment type="similarity">
    <text evidence="2 17">Belongs to the cytochrome c oxidase subunit 2 family.</text>
</comment>
<evidence type="ECO:0000256" key="4">
    <source>
        <dbReference type="ARBA" id="ARBA00022617"/>
    </source>
</evidence>
<dbReference type="GO" id="GO:0005507">
    <property type="term" value="F:copper ion binding"/>
    <property type="evidence" value="ECO:0007669"/>
    <property type="project" value="InterPro"/>
</dbReference>
<dbReference type="PROSITE" id="PS50999">
    <property type="entry name" value="COX2_TM"/>
    <property type="match status" value="1"/>
</dbReference>
<dbReference type="InterPro" id="IPR001505">
    <property type="entry name" value="Copper_CuA"/>
</dbReference>
<feature type="domain" description="Cytochrome c" evidence="22">
    <location>
        <begin position="209"/>
        <end position="303"/>
    </location>
</feature>
<dbReference type="AlphaFoldDB" id="I4VT70"/>
<dbReference type="Gene3D" id="1.10.760.10">
    <property type="entry name" value="Cytochrome c-like domain"/>
    <property type="match status" value="1"/>
</dbReference>
<dbReference type="EC" id="7.1.1.9" evidence="18"/>
<dbReference type="OrthoDB" id="9781261at2"/>
<evidence type="ECO:0000256" key="11">
    <source>
        <dbReference type="ARBA" id="ARBA00023004"/>
    </source>
</evidence>
<dbReference type="EMBL" id="AJXU01000028">
    <property type="protein sequence ID" value="EIL90411.1"/>
    <property type="molecule type" value="Genomic_DNA"/>
</dbReference>
<feature type="domain" description="Cytochrome oxidase subunit II copper A binding" evidence="20">
    <location>
        <begin position="93"/>
        <end position="204"/>
    </location>
</feature>
<dbReference type="PANTHER" id="PTHR22888:SF9">
    <property type="entry name" value="CYTOCHROME C OXIDASE SUBUNIT 2"/>
    <property type="match status" value="1"/>
</dbReference>
<dbReference type="PROSITE" id="PS51007">
    <property type="entry name" value="CYTC"/>
    <property type="match status" value="1"/>
</dbReference>
<comment type="function">
    <text evidence="14 18">Subunits I and II form the functional core of the enzyme complex. Electrons originating in cytochrome c are transferred via heme a and Cu(A) to the binuclear center formed by heme a3 and Cu(B).</text>
</comment>
<dbReference type="GO" id="GO:0016491">
    <property type="term" value="F:oxidoreductase activity"/>
    <property type="evidence" value="ECO:0007669"/>
    <property type="project" value="InterPro"/>
</dbReference>
<evidence type="ECO:0000256" key="15">
    <source>
        <dbReference type="ARBA" id="ARBA00047816"/>
    </source>
</evidence>
<sequence length="313" mass="34917">MTMAPPQASTLAGSVDTLFDVMLALTGTISVAVFVVMIFFCVKYRRRSHADRSNANQTRLGVEVAWTVVPFLMFMALFGWSISLWSRMRTPPADAAPIYVVAKQWMWKVQHPGGQREIDSLHVPLGRPIRLVMTSQDVIHDFYVPAFRQKQDVLPGRYTQLWFTATREGEYPLLCSQYCGTDHARMTGNVTVMKPADYARWLQAHAGTGLAEQGAERFRRFGCSGCHGSQSSVHAPDLDGLYGSTVPLADGSQVRADDRYIRDSIMLPRKQVAAGYAPIMPSYTGRIGEDDVLALIAYLKSRHATTETAREQH</sequence>
<evidence type="ECO:0000256" key="8">
    <source>
        <dbReference type="ARBA" id="ARBA00022967"/>
    </source>
</evidence>
<keyword evidence="3 17" id="KW-0813">Transport</keyword>
<evidence type="ECO:0000256" key="1">
    <source>
        <dbReference type="ARBA" id="ARBA00004141"/>
    </source>
</evidence>
<dbReference type="STRING" id="1163408.UU9_06384"/>
<dbReference type="GO" id="GO:0042773">
    <property type="term" value="P:ATP synthesis coupled electron transport"/>
    <property type="evidence" value="ECO:0007669"/>
    <property type="project" value="TreeGrafter"/>
</dbReference>
<evidence type="ECO:0000256" key="13">
    <source>
        <dbReference type="ARBA" id="ARBA00023136"/>
    </source>
</evidence>
<protein>
    <recommendedName>
        <fullName evidence="18">Cytochrome c oxidase subunit 2</fullName>
        <ecNumber evidence="18">7.1.1.9</ecNumber>
    </recommendedName>
</protein>
<dbReference type="Pfam" id="PF00116">
    <property type="entry name" value="COX2"/>
    <property type="match status" value="1"/>
</dbReference>
<comment type="catalytic activity">
    <reaction evidence="15 18">
        <text>4 Fe(II)-[cytochrome c] + O2 + 8 H(+)(in) = 4 Fe(III)-[cytochrome c] + 2 H2O + 4 H(+)(out)</text>
        <dbReference type="Rhea" id="RHEA:11436"/>
        <dbReference type="Rhea" id="RHEA-COMP:10350"/>
        <dbReference type="Rhea" id="RHEA-COMP:14399"/>
        <dbReference type="ChEBI" id="CHEBI:15377"/>
        <dbReference type="ChEBI" id="CHEBI:15378"/>
        <dbReference type="ChEBI" id="CHEBI:15379"/>
        <dbReference type="ChEBI" id="CHEBI:29033"/>
        <dbReference type="ChEBI" id="CHEBI:29034"/>
        <dbReference type="EC" id="7.1.1.9"/>
    </reaction>
</comment>
<dbReference type="eggNOG" id="COG1622">
    <property type="taxonomic scope" value="Bacteria"/>
</dbReference>
<proteinExistence type="inferred from homology"/>
<dbReference type="InterPro" id="IPR008972">
    <property type="entry name" value="Cupredoxin"/>
</dbReference>
<dbReference type="GO" id="GO:0005886">
    <property type="term" value="C:plasma membrane"/>
    <property type="evidence" value="ECO:0007669"/>
    <property type="project" value="UniProtKB-SubCell"/>
</dbReference>
<keyword evidence="9 17" id="KW-0249">Electron transport</keyword>
<feature type="transmembrane region" description="Helical" evidence="19">
    <location>
        <begin position="21"/>
        <end position="42"/>
    </location>
</feature>
<comment type="caution">
    <text evidence="23">The sequence shown here is derived from an EMBL/GenBank/DDBJ whole genome shotgun (WGS) entry which is preliminary data.</text>
</comment>
<keyword evidence="8" id="KW-1278">Translocase</keyword>
<dbReference type="InterPro" id="IPR045187">
    <property type="entry name" value="CcO_II"/>
</dbReference>
<evidence type="ECO:0000256" key="6">
    <source>
        <dbReference type="ARBA" id="ARBA00022692"/>
    </source>
</evidence>
<dbReference type="Gene3D" id="2.60.40.420">
    <property type="entry name" value="Cupredoxins - blue copper proteins"/>
    <property type="match status" value="1"/>
</dbReference>
<name>I4VT70_9GAMM</name>
<gene>
    <name evidence="23" type="ORF">UU9_06384</name>
</gene>
<dbReference type="Pfam" id="PF02790">
    <property type="entry name" value="COX2_TM"/>
    <property type="match status" value="1"/>
</dbReference>
<keyword evidence="12 18" id="KW-0186">Copper</keyword>
<evidence type="ECO:0000259" key="21">
    <source>
        <dbReference type="PROSITE" id="PS50999"/>
    </source>
</evidence>
<comment type="subcellular location">
    <subcellularLocation>
        <location evidence="17">Cell membrane</location>
        <topology evidence="17">Multi-pass membrane protein</topology>
    </subcellularLocation>
    <subcellularLocation>
        <location evidence="1">Membrane</location>
        <topology evidence="1">Multi-pass membrane protein</topology>
    </subcellularLocation>
</comment>
<dbReference type="PANTHER" id="PTHR22888">
    <property type="entry name" value="CYTOCHROME C OXIDASE, SUBUNIT II"/>
    <property type="match status" value="1"/>
</dbReference>
<dbReference type="Pfam" id="PF00034">
    <property type="entry name" value="Cytochrom_C"/>
    <property type="match status" value="1"/>
</dbReference>
<dbReference type="CDD" id="cd13915">
    <property type="entry name" value="CuRO_HCO_II_like_2"/>
    <property type="match status" value="1"/>
</dbReference>
<accession>I4VT70</accession>
<evidence type="ECO:0000256" key="3">
    <source>
        <dbReference type="ARBA" id="ARBA00022448"/>
    </source>
</evidence>
<comment type="cofactor">
    <cofactor evidence="18">
        <name>Cu cation</name>
        <dbReference type="ChEBI" id="CHEBI:23378"/>
    </cofactor>
    <text evidence="18">Binds a copper A center.</text>
</comment>
<keyword evidence="13 19" id="KW-0472">Membrane</keyword>
<evidence type="ECO:0000259" key="22">
    <source>
        <dbReference type="PROSITE" id="PS51007"/>
    </source>
</evidence>
<evidence type="ECO:0000313" key="24">
    <source>
        <dbReference type="Proteomes" id="UP000004210"/>
    </source>
</evidence>
<feature type="domain" description="Cytochrome oxidase subunit II transmembrane region profile" evidence="21">
    <location>
        <begin position="1"/>
        <end position="92"/>
    </location>
</feature>